<dbReference type="Proteomes" id="UP000325081">
    <property type="component" value="Unassembled WGS sequence"/>
</dbReference>
<dbReference type="InterPro" id="IPR032675">
    <property type="entry name" value="LRR_dom_sf"/>
</dbReference>
<dbReference type="PANTHER" id="PTHR48063">
    <property type="entry name" value="LRR RECEPTOR-LIKE KINASE"/>
    <property type="match status" value="1"/>
</dbReference>
<dbReference type="AlphaFoldDB" id="A0A5A7REV1"/>
<evidence type="ECO:0000313" key="17">
    <source>
        <dbReference type="Proteomes" id="UP000325081"/>
    </source>
</evidence>
<dbReference type="FunFam" id="3.80.10.10:FF:000095">
    <property type="entry name" value="LRR receptor-like serine/threonine-protein kinase GSO1"/>
    <property type="match status" value="1"/>
</dbReference>
<dbReference type="Gene3D" id="3.80.10.10">
    <property type="entry name" value="Ribonuclease Inhibitor"/>
    <property type="match status" value="3"/>
</dbReference>
<dbReference type="GO" id="GO:0006952">
    <property type="term" value="P:defense response"/>
    <property type="evidence" value="ECO:0007669"/>
    <property type="project" value="UniProtKB-ARBA"/>
</dbReference>
<dbReference type="GO" id="GO:0007165">
    <property type="term" value="P:signal transduction"/>
    <property type="evidence" value="ECO:0007669"/>
    <property type="project" value="UniProtKB-ARBA"/>
</dbReference>
<evidence type="ECO:0000256" key="9">
    <source>
        <dbReference type="ARBA" id="ARBA00022989"/>
    </source>
</evidence>
<dbReference type="Pfam" id="PF13855">
    <property type="entry name" value="LRR_8"/>
    <property type="match status" value="3"/>
</dbReference>
<evidence type="ECO:0000259" key="14">
    <source>
        <dbReference type="Pfam" id="PF08263"/>
    </source>
</evidence>
<feature type="domain" description="Leucine-rich repeat-containing N-terminal plant-type" evidence="14">
    <location>
        <begin position="35"/>
        <end position="70"/>
    </location>
</feature>
<keyword evidence="16" id="KW-0675">Receptor</keyword>
<comment type="caution">
    <text evidence="16">The sequence shown here is derived from an EMBL/GenBank/DDBJ whole genome shotgun (WGS) entry which is preliminary data.</text>
</comment>
<dbReference type="EMBL" id="BKCP01011959">
    <property type="protein sequence ID" value="GER55587.1"/>
    <property type="molecule type" value="Genomic_DNA"/>
</dbReference>
<dbReference type="FunFam" id="3.80.10.10:FF:000041">
    <property type="entry name" value="LRR receptor-like serine/threonine-protein kinase ERECTA"/>
    <property type="match status" value="1"/>
</dbReference>
<evidence type="ECO:0000256" key="12">
    <source>
        <dbReference type="SAM" id="Phobius"/>
    </source>
</evidence>
<keyword evidence="11" id="KW-0325">Glycoprotein</keyword>
<evidence type="ECO:0000256" key="5">
    <source>
        <dbReference type="ARBA" id="ARBA00022614"/>
    </source>
</evidence>
<dbReference type="GO" id="GO:0005886">
    <property type="term" value="C:plasma membrane"/>
    <property type="evidence" value="ECO:0007669"/>
    <property type="project" value="UniProtKB-SubCell"/>
</dbReference>
<keyword evidence="8" id="KW-0677">Repeat</keyword>
<evidence type="ECO:0000256" key="8">
    <source>
        <dbReference type="ARBA" id="ARBA00022737"/>
    </source>
</evidence>
<dbReference type="InterPro" id="IPR055414">
    <property type="entry name" value="LRR_R13L4/SHOC2-like"/>
</dbReference>
<evidence type="ECO:0000256" key="4">
    <source>
        <dbReference type="ARBA" id="ARBA00022553"/>
    </source>
</evidence>
<dbReference type="InterPro" id="IPR001611">
    <property type="entry name" value="Leu-rich_rpt"/>
</dbReference>
<sequence>MTMNAPKFTIHAALFSALFFMFFKLSNCILCPEIEKQSLLSFKQSLNGSSSVLSSWDAKFDCCTWKGVVCINLTGHVLQLHLQGNYSLGGKVSPALLNLKHLKYLDLSQNSFVQNIPSFIGSLTSLEYLNISFTGFYGKIPHSIGNLSNLRTLSLETMDTGGEDYSGPKLYVDSLEWLSGLSKLEYLNMNHVNLSKATNWPQQVITKLPSLVELHFGGCNLNYMAPLNDVNNISHFHLAILDLSENYLDGESYGIIPRWIFQLRELIYLDMSFSSLEGPIPTMSNSTKLQHIDLSSNNLNSSIPQWLYSCKQLKYVNLKYNILQDVISDSISNLTSLNTIDLSGNEISGKIPTEIANLCNIQTLSLSDNKLRGEITDSFGKNMSDCFLRALISLDLSENQFSGHLPHQFGEFKRLHYLDLSYNSLSGVIPDELGKLLSLERLELSSNKLMGNLPESLGRLANLTDLSIEDNMLEGVVTEAHFASLSNLFNLEASRNHLTLNVNPNWIPPFKLNRLHLGSWDLGSSGSRFPLWLETQKNDIADLDLSCTGIHGNVPSWLWSLNFLNLSYNQLDFNIPLFSDPPYEHFYYLTSNNFSGPLPRIGKNVGDLDFSNNSLSGDLSEFLCNTSTDNEMQNLNLGENHLSGELPDCFHKWQSLVVLNLGNNELFGRIPDSIGFLTNLESLNLYGNNFSGHVPSSLQNCTELIKIDFSNNNLGGEIPKWINTRFYQLIILILRSNNFSGEITPSICQLTSLQIVDLSHNRLSGRIPSCLNNLTSMTTKRILFTPYYSTWQTAFLESASIATKGKELTYGRSTLFLVKSIDLSNNILSGAIPSEVTSLVELRTLNLSRNNLTGSIPDNIGNMKQLETLDFSINSLSGDIPGSITSMSFLNSLNLSYNDLTGRIPQSTQIRGLNESSFIGNNLCGPPLEISCKIDSNAPGRTHMENQGPEGNKAEIDWFYVFLSLGYAVGLLAVITTLFLKKKWRETYYAFFRKSWDSVYVCCVIKRRRLMLVLGRN</sequence>
<feature type="domain" description="Disease resistance R13L4/SHOC-2-like LRR" evidence="15">
    <location>
        <begin position="94"/>
        <end position="277"/>
    </location>
</feature>
<evidence type="ECO:0000256" key="1">
    <source>
        <dbReference type="ARBA" id="ARBA00004251"/>
    </source>
</evidence>
<keyword evidence="4" id="KW-0597">Phosphoprotein</keyword>
<keyword evidence="10 12" id="KW-0472">Membrane</keyword>
<keyword evidence="7 13" id="KW-0732">Signal</keyword>
<reference evidence="17" key="1">
    <citation type="journal article" date="2019" name="Curr. Biol.">
        <title>Genome Sequence of Striga asiatica Provides Insight into the Evolution of Plant Parasitism.</title>
        <authorList>
            <person name="Yoshida S."/>
            <person name="Kim S."/>
            <person name="Wafula E.K."/>
            <person name="Tanskanen J."/>
            <person name="Kim Y.M."/>
            <person name="Honaas L."/>
            <person name="Yang Z."/>
            <person name="Spallek T."/>
            <person name="Conn C.E."/>
            <person name="Ichihashi Y."/>
            <person name="Cheong K."/>
            <person name="Cui S."/>
            <person name="Der J.P."/>
            <person name="Gundlach H."/>
            <person name="Jiao Y."/>
            <person name="Hori C."/>
            <person name="Ishida J.K."/>
            <person name="Kasahara H."/>
            <person name="Kiba T."/>
            <person name="Kim M.S."/>
            <person name="Koo N."/>
            <person name="Laohavisit A."/>
            <person name="Lee Y.H."/>
            <person name="Lumba S."/>
            <person name="McCourt P."/>
            <person name="Mortimer J.C."/>
            <person name="Mutuku J.M."/>
            <person name="Nomura T."/>
            <person name="Sasaki-Sekimoto Y."/>
            <person name="Seto Y."/>
            <person name="Wang Y."/>
            <person name="Wakatake T."/>
            <person name="Sakakibara H."/>
            <person name="Demura T."/>
            <person name="Yamaguchi S."/>
            <person name="Yoneyama K."/>
            <person name="Manabe R.I."/>
            <person name="Nelson D.C."/>
            <person name="Schulman A.H."/>
            <person name="Timko M.P."/>
            <person name="dePamphilis C.W."/>
            <person name="Choi D."/>
            <person name="Shirasu K."/>
        </authorList>
    </citation>
    <scope>NUCLEOTIDE SEQUENCE [LARGE SCALE GENOMIC DNA]</scope>
    <source>
        <strain evidence="17">cv. UVA1</strain>
    </source>
</reference>
<feature type="chain" id="PRO_5022738775" evidence="13">
    <location>
        <begin position="29"/>
        <end position="1017"/>
    </location>
</feature>
<feature type="domain" description="Disease resistance R13L4/SHOC-2-like LRR" evidence="15">
    <location>
        <begin position="388"/>
        <end position="545"/>
    </location>
</feature>
<keyword evidence="6 12" id="KW-0812">Transmembrane</keyword>
<evidence type="ECO:0000256" key="2">
    <source>
        <dbReference type="ARBA" id="ARBA00009592"/>
    </source>
</evidence>
<organism evidence="16 17">
    <name type="scientific">Striga asiatica</name>
    <name type="common">Asiatic witchweed</name>
    <name type="synonym">Buchnera asiatica</name>
    <dbReference type="NCBI Taxonomy" id="4170"/>
    <lineage>
        <taxon>Eukaryota</taxon>
        <taxon>Viridiplantae</taxon>
        <taxon>Streptophyta</taxon>
        <taxon>Embryophyta</taxon>
        <taxon>Tracheophyta</taxon>
        <taxon>Spermatophyta</taxon>
        <taxon>Magnoliopsida</taxon>
        <taxon>eudicotyledons</taxon>
        <taxon>Gunneridae</taxon>
        <taxon>Pentapetalae</taxon>
        <taxon>asterids</taxon>
        <taxon>lamiids</taxon>
        <taxon>Lamiales</taxon>
        <taxon>Orobanchaceae</taxon>
        <taxon>Buchnereae</taxon>
        <taxon>Striga</taxon>
    </lineage>
</organism>
<dbReference type="PRINTS" id="PR00019">
    <property type="entry name" value="LEURICHRPT"/>
</dbReference>
<keyword evidence="17" id="KW-1185">Reference proteome</keyword>
<dbReference type="Pfam" id="PF23598">
    <property type="entry name" value="LRR_14"/>
    <property type="match status" value="2"/>
</dbReference>
<dbReference type="Pfam" id="PF08263">
    <property type="entry name" value="LRRNT_2"/>
    <property type="match status" value="1"/>
</dbReference>
<evidence type="ECO:0000256" key="13">
    <source>
        <dbReference type="SAM" id="SignalP"/>
    </source>
</evidence>
<dbReference type="PROSITE" id="PS51450">
    <property type="entry name" value="LRR"/>
    <property type="match status" value="1"/>
</dbReference>
<evidence type="ECO:0000256" key="7">
    <source>
        <dbReference type="ARBA" id="ARBA00022729"/>
    </source>
</evidence>
<proteinExistence type="inferred from homology"/>
<feature type="signal peptide" evidence="13">
    <location>
        <begin position="1"/>
        <end position="28"/>
    </location>
</feature>
<evidence type="ECO:0000256" key="10">
    <source>
        <dbReference type="ARBA" id="ARBA00023136"/>
    </source>
</evidence>
<dbReference type="InterPro" id="IPR003591">
    <property type="entry name" value="Leu-rich_rpt_typical-subtyp"/>
</dbReference>
<dbReference type="PANTHER" id="PTHR48063:SF98">
    <property type="entry name" value="LRR RECEPTOR-LIKE SERINE_THREONINE-PROTEIN KINASE FLS2"/>
    <property type="match status" value="1"/>
</dbReference>
<evidence type="ECO:0000256" key="11">
    <source>
        <dbReference type="ARBA" id="ARBA00023180"/>
    </source>
</evidence>
<comment type="similarity">
    <text evidence="2">Belongs to the RLP family.</text>
</comment>
<dbReference type="SUPFAM" id="SSF52047">
    <property type="entry name" value="RNI-like"/>
    <property type="match status" value="1"/>
</dbReference>
<dbReference type="GO" id="GO:0051707">
    <property type="term" value="P:response to other organism"/>
    <property type="evidence" value="ECO:0007669"/>
    <property type="project" value="UniProtKB-ARBA"/>
</dbReference>
<dbReference type="FunFam" id="3.80.10.10:FF:000129">
    <property type="entry name" value="Leucine-rich repeat receptor-like kinase"/>
    <property type="match status" value="1"/>
</dbReference>
<dbReference type="InterPro" id="IPR046956">
    <property type="entry name" value="RLP23-like"/>
</dbReference>
<keyword evidence="5" id="KW-0433">Leucine-rich repeat</keyword>
<keyword evidence="3" id="KW-1003">Cell membrane</keyword>
<dbReference type="SMART" id="SM00365">
    <property type="entry name" value="LRR_SD22"/>
    <property type="match status" value="8"/>
</dbReference>
<protein>
    <submittedName>
        <fullName evidence="16">Receptor-like protein</fullName>
    </submittedName>
</protein>
<evidence type="ECO:0000259" key="15">
    <source>
        <dbReference type="Pfam" id="PF23598"/>
    </source>
</evidence>
<dbReference type="Pfam" id="PF00560">
    <property type="entry name" value="LRR_1"/>
    <property type="match status" value="3"/>
</dbReference>
<comment type="subcellular location">
    <subcellularLocation>
        <location evidence="1">Cell membrane</location>
        <topology evidence="1">Single-pass type I membrane protein</topology>
    </subcellularLocation>
</comment>
<evidence type="ECO:0000313" key="16">
    <source>
        <dbReference type="EMBL" id="GER55587.1"/>
    </source>
</evidence>
<dbReference type="SMART" id="SM00369">
    <property type="entry name" value="LRR_TYP"/>
    <property type="match status" value="9"/>
</dbReference>
<gene>
    <name evidence="16" type="ORF">STAS_33258</name>
</gene>
<evidence type="ECO:0000256" key="3">
    <source>
        <dbReference type="ARBA" id="ARBA00022475"/>
    </source>
</evidence>
<dbReference type="FunFam" id="3.80.10.10:FF:000383">
    <property type="entry name" value="Leucine-rich repeat receptor protein kinase EMS1"/>
    <property type="match status" value="1"/>
</dbReference>
<dbReference type="SUPFAM" id="SSF52058">
    <property type="entry name" value="L domain-like"/>
    <property type="match status" value="2"/>
</dbReference>
<name>A0A5A7REV1_STRAF</name>
<keyword evidence="9 12" id="KW-1133">Transmembrane helix</keyword>
<accession>A0A5A7REV1</accession>
<dbReference type="FunFam" id="3.80.10.10:FF:000111">
    <property type="entry name" value="LRR receptor-like serine/threonine-protein kinase ERECTA"/>
    <property type="match status" value="1"/>
</dbReference>
<evidence type="ECO:0000256" key="6">
    <source>
        <dbReference type="ARBA" id="ARBA00022692"/>
    </source>
</evidence>
<feature type="transmembrane region" description="Helical" evidence="12">
    <location>
        <begin position="958"/>
        <end position="980"/>
    </location>
</feature>
<dbReference type="OrthoDB" id="908873at2759"/>
<dbReference type="InterPro" id="IPR013210">
    <property type="entry name" value="LRR_N_plant-typ"/>
</dbReference>